<feature type="domain" description="Helicase C-terminal" evidence="17">
    <location>
        <begin position="1068"/>
        <end position="1229"/>
    </location>
</feature>
<proteinExistence type="predicted"/>
<feature type="compositionally biased region" description="Acidic residues" evidence="14">
    <location>
        <begin position="1584"/>
        <end position="1594"/>
    </location>
</feature>
<dbReference type="SMART" id="SM00297">
    <property type="entry name" value="BROMO"/>
    <property type="match status" value="1"/>
</dbReference>
<keyword evidence="6" id="KW-0156">Chromatin regulator</keyword>
<evidence type="ECO:0000256" key="13">
    <source>
        <dbReference type="SAM" id="Coils"/>
    </source>
</evidence>
<dbReference type="Pfam" id="PF00439">
    <property type="entry name" value="Bromodomain"/>
    <property type="match status" value="1"/>
</dbReference>
<keyword evidence="5" id="KW-0067">ATP-binding</keyword>
<dbReference type="PROSITE" id="PS51192">
    <property type="entry name" value="HELICASE_ATP_BIND_1"/>
    <property type="match status" value="1"/>
</dbReference>
<evidence type="ECO:0000256" key="12">
    <source>
        <dbReference type="PROSITE-ProRule" id="PRU00035"/>
    </source>
</evidence>
<feature type="compositionally biased region" description="Gly residues" evidence="14">
    <location>
        <begin position="1354"/>
        <end position="1375"/>
    </location>
</feature>
<dbReference type="PANTHER" id="PTHR10799">
    <property type="entry name" value="SNF2/RAD54 HELICASE FAMILY"/>
    <property type="match status" value="1"/>
</dbReference>
<evidence type="ECO:0000313" key="21">
    <source>
        <dbReference type="RefSeq" id="XP_018010484.1"/>
    </source>
</evidence>
<evidence type="ECO:0000313" key="20">
    <source>
        <dbReference type="Proteomes" id="UP000694843"/>
    </source>
</evidence>
<feature type="region of interest" description="Disordered" evidence="14">
    <location>
        <begin position="208"/>
        <end position="374"/>
    </location>
</feature>
<dbReference type="SMART" id="SM01314">
    <property type="entry name" value="SnAC"/>
    <property type="match status" value="1"/>
</dbReference>
<dbReference type="SUPFAM" id="SSF47370">
    <property type="entry name" value="Bromodomain"/>
    <property type="match status" value="1"/>
</dbReference>
<dbReference type="Gene3D" id="1.20.5.170">
    <property type="match status" value="1"/>
</dbReference>
<gene>
    <name evidence="21" type="primary">LOC108667894</name>
</gene>
<feature type="domain" description="HSA" evidence="18">
    <location>
        <begin position="479"/>
        <end position="551"/>
    </location>
</feature>
<sequence length="1600" mass="177620">MSGQSPSPGAAHSPMGPPQQAPSPMPPPPQATSPAGVPSQSPMGPPQVPSSMGPPGMAPNPSGLPPNGPGGPPGPPGSAGPHGGGYVGGAGGWPSQQPYPGGQPPSGPSSGPGGIYPAQESLNALQKAINTMEDKGMQGDPRYSDLLSMRAKYGAAGSGYPPSGDGRGAPMASGPVTGVQMHQLRAQIMAYRFLARSQPVPSQVALVAQGRRPESNDVPPRAPGIPSPAPGSGSPMGLPTSTPPAPAGGSMPPGGHPRLPLSGMSQQTPPPIQTQPSQPGAMRPPFNGSMPPQPPPTASPVPQTPPTTSPTSGSPVVGPPTPATTSAPPASGAPAPPSATSTVAVPTPSPAAQRPPGVGPGGPPSSKTSRVTPIAKPAGIDPLLLLQERENRLGARIAQRMEDLSNLPNSLPEELQLKAELELRALRLLNFQRQLRAEVVACNRADTTLETAINMKAYKRTKRQGLREARITEKLEKQQKLEAERKKRQKHQEYLNAVLQHGRELKEFHRQNTQKIGKINKAVVTYHQNAEREKQKEQERIEKERLRRLMLEDEEGYRKLIDEKKDKRLAYLLSQTDEFIASLTEMVKQHKDEQKRQNREFLRKVREERRRAREAAESAGGEGGQVPFVCIMESSTGRILMGAEAPAPQHLEQFLLENPGWEVLPDDEDDQSDEEKETEEGTEKEGEEGAAAASAVKKLKPKVEDDEYRNAGGEANYYSIAHTIKEEIKEQPTMLVNGSLKEYQIKGLEWLVSLYNNNLNGILADEMGLGKTIQTIALLTYLIETKKNNGPYLIIVPLSTMSNWALEFNKWAPSVNVVPYKGSPSVRRVVQSQMKSTKLNVLLTTYEYVIKDKAVLAKFRWKYMIIDEGHRMKNHHCKLTQTLNTYYNAPHRLLLTGTPLQNKLPELWALLNFLLPSIFKSCSTFEQWFNAPFATTGEKVELNEEETILIIRRLHKVLRPFLLRRLKKEVESQLPDKVEYIVKCELSGLQQVLYRSMQSKGVMLCQDSKKGSKSNTKALMNTIMQLRKLCNHPFMFRHIEESFSQHKGFVGGIVQGQDLYRASGKFELMDRILPKMKATKHRILLFCQMTQLMTIMEDYLNFRGYKYLRLDGMTKADDRGELLQLFNDKNSDYFLFLLSTRAGGLGLNLQSADTVIIFDSDWNPHQDLQAQDRAHRIGQKNEVRVLRLMSVNTVEERILAAARYKLNMDEKVIQAGMFDQKSTGSDRRQFLQAILSNDEEDEEENEVPDDETVNQMLARNEEEFEQFQEMDAQRRAQETEPRLMSETELPEWMLKEEETDEDEEEGAEEELGDRRARSKKEVDYTESLTEKEWLRAIGANMEEDDEEDMSNHGRSGGGGSDGGIGGVGAGSGSGGSRSNRGSSSSSKSRRRKREDNDDDEPSKPKKRGRPAREKPNPKNLHLVKYLKKVMDIVIKYANADGRVLSDPFVKLPSRRTLADYYEVIKRPMDIQKILTRIDDARYESMRDLEDDFMLLCRNAQEYNEENSIIYDDSVVLQSVFTNARQKIEQEMEAAPPPSEESLPGDGAADEPDSSDERVSSKKRRGAKSSGGRGGRRRRIKYADDSDENDSDAEDDDHRVE</sequence>
<dbReference type="InterPro" id="IPR018359">
    <property type="entry name" value="Bromodomain_CS"/>
</dbReference>
<dbReference type="Pfam" id="PF07529">
    <property type="entry name" value="HSA"/>
    <property type="match status" value="1"/>
</dbReference>
<dbReference type="Gene3D" id="3.40.50.300">
    <property type="entry name" value="P-loop containing nucleotide triphosphate hydrolases"/>
    <property type="match status" value="1"/>
</dbReference>
<evidence type="ECO:0000256" key="4">
    <source>
        <dbReference type="ARBA" id="ARBA00022806"/>
    </source>
</evidence>
<dbReference type="Pfam" id="PF00271">
    <property type="entry name" value="Helicase_C"/>
    <property type="match status" value="1"/>
</dbReference>
<dbReference type="CDD" id="cd18793">
    <property type="entry name" value="SF2_C_SNF"/>
    <property type="match status" value="1"/>
</dbReference>
<evidence type="ECO:0000256" key="14">
    <source>
        <dbReference type="SAM" id="MobiDB-lite"/>
    </source>
</evidence>
<dbReference type="InterPro" id="IPR000330">
    <property type="entry name" value="SNF2_N"/>
</dbReference>
<evidence type="ECO:0000259" key="18">
    <source>
        <dbReference type="PROSITE" id="PS51204"/>
    </source>
</evidence>
<feature type="domain" description="Helicase ATP-binding" evidence="16">
    <location>
        <begin position="752"/>
        <end position="917"/>
    </location>
</feature>
<feature type="domain" description="Bromo" evidence="15">
    <location>
        <begin position="1440"/>
        <end position="1510"/>
    </location>
</feature>
<dbReference type="InterPro" id="IPR049730">
    <property type="entry name" value="SNF2/RAD54-like_C"/>
</dbReference>
<dbReference type="SMART" id="SM00490">
    <property type="entry name" value="HELICc"/>
    <property type="match status" value="1"/>
</dbReference>
<dbReference type="InterPro" id="IPR014012">
    <property type="entry name" value="HSA_dom"/>
</dbReference>
<evidence type="ECO:0000256" key="2">
    <source>
        <dbReference type="ARBA" id="ARBA00022741"/>
    </source>
</evidence>
<dbReference type="InterPro" id="IPR029295">
    <property type="entry name" value="SnAC"/>
</dbReference>
<dbReference type="SUPFAM" id="SSF160481">
    <property type="entry name" value="BRK domain-like"/>
    <property type="match status" value="1"/>
</dbReference>
<keyword evidence="4 21" id="KW-0347">Helicase</keyword>
<keyword evidence="13" id="KW-0175">Coiled coil</keyword>
<keyword evidence="11" id="KW-0539">Nucleus</keyword>
<evidence type="ECO:0000259" key="17">
    <source>
        <dbReference type="PROSITE" id="PS51194"/>
    </source>
</evidence>
<feature type="compositionally biased region" description="Low complexity" evidence="14">
    <location>
        <begin position="323"/>
        <end position="356"/>
    </location>
</feature>
<feature type="domain" description="QLQ" evidence="19">
    <location>
        <begin position="175"/>
        <end position="210"/>
    </location>
</feature>
<dbReference type="GO" id="GO:0048513">
    <property type="term" value="P:animal organ development"/>
    <property type="evidence" value="ECO:0007669"/>
    <property type="project" value="UniProtKB-ARBA"/>
</dbReference>
<accession>A0A8B7NA74</accession>
<dbReference type="OrthoDB" id="6017at2759"/>
<dbReference type="KEGG" id="hazt:108667894"/>
<feature type="compositionally biased region" description="Pro residues" evidence="14">
    <location>
        <begin position="291"/>
        <end position="308"/>
    </location>
</feature>
<dbReference type="SUPFAM" id="SSF52540">
    <property type="entry name" value="P-loop containing nucleoside triphosphate hydrolases"/>
    <property type="match status" value="2"/>
</dbReference>
<feature type="compositionally biased region" description="Acidic residues" evidence="14">
    <location>
        <begin position="1297"/>
        <end position="1311"/>
    </location>
</feature>
<dbReference type="OMA" id="RMEIVQC"/>
<feature type="region of interest" description="Disordered" evidence="14">
    <location>
        <begin position="1529"/>
        <end position="1600"/>
    </location>
</feature>
<dbReference type="PROSITE" id="PS51666">
    <property type="entry name" value="QLQ"/>
    <property type="match status" value="1"/>
</dbReference>
<protein>
    <submittedName>
        <fullName evidence="21">ATP-dependent helicase brm</fullName>
    </submittedName>
</protein>
<dbReference type="InterPro" id="IPR038718">
    <property type="entry name" value="SNF2-like_sf"/>
</dbReference>
<reference evidence="21" key="1">
    <citation type="submission" date="2025-08" db="UniProtKB">
        <authorList>
            <consortium name="RefSeq"/>
        </authorList>
    </citation>
    <scope>IDENTIFICATION</scope>
    <source>
        <tissue evidence="21">Whole organism</tissue>
    </source>
</reference>
<dbReference type="SMART" id="SM00592">
    <property type="entry name" value="BRK"/>
    <property type="match status" value="1"/>
</dbReference>
<feature type="compositionally biased region" description="Pro residues" evidence="14">
    <location>
        <begin position="56"/>
        <end position="78"/>
    </location>
</feature>
<keyword evidence="2" id="KW-0547">Nucleotide-binding</keyword>
<dbReference type="GO" id="GO:0016787">
    <property type="term" value="F:hydrolase activity"/>
    <property type="evidence" value="ECO:0007669"/>
    <property type="project" value="UniProtKB-KW"/>
</dbReference>
<feature type="compositionally biased region" description="Basic and acidic residues" evidence="14">
    <location>
        <begin position="1271"/>
        <end position="1285"/>
    </location>
</feature>
<dbReference type="GO" id="GO:0048731">
    <property type="term" value="P:system development"/>
    <property type="evidence" value="ECO:0007669"/>
    <property type="project" value="UniProtKB-ARBA"/>
</dbReference>
<dbReference type="GO" id="GO:0006325">
    <property type="term" value="P:chromatin organization"/>
    <property type="evidence" value="ECO:0007669"/>
    <property type="project" value="UniProtKB-KW"/>
</dbReference>
<dbReference type="Pfam" id="PF08880">
    <property type="entry name" value="QLQ"/>
    <property type="match status" value="1"/>
</dbReference>
<dbReference type="FunFam" id="1.20.5.170:FF:000008">
    <property type="entry name" value="probable global transcription activator SNF2L2 isoform X1"/>
    <property type="match status" value="1"/>
</dbReference>
<dbReference type="CDD" id="cd17996">
    <property type="entry name" value="DEXHc_SMARCA2_SMARCA4"/>
    <property type="match status" value="1"/>
</dbReference>
<feature type="region of interest" description="Disordered" evidence="14">
    <location>
        <begin position="661"/>
        <end position="698"/>
    </location>
</feature>
<dbReference type="SMART" id="SM00951">
    <property type="entry name" value="QLQ"/>
    <property type="match status" value="1"/>
</dbReference>
<dbReference type="GeneID" id="108667894"/>
<evidence type="ECO:0000256" key="11">
    <source>
        <dbReference type="ARBA" id="ARBA00023242"/>
    </source>
</evidence>
<dbReference type="InterPro" id="IPR027417">
    <property type="entry name" value="P-loop_NTPase"/>
</dbReference>
<feature type="compositionally biased region" description="Acidic residues" evidence="14">
    <location>
        <begin position="664"/>
        <end position="678"/>
    </location>
</feature>
<feature type="compositionally biased region" description="Pro residues" evidence="14">
    <location>
        <begin position="220"/>
        <end position="229"/>
    </location>
</feature>
<dbReference type="InterPro" id="IPR001650">
    <property type="entry name" value="Helicase_C-like"/>
</dbReference>
<feature type="coiled-coil region" evidence="13">
    <location>
        <begin position="527"/>
        <end position="554"/>
    </location>
</feature>
<dbReference type="GO" id="GO:0005634">
    <property type="term" value="C:nucleus"/>
    <property type="evidence" value="ECO:0007669"/>
    <property type="project" value="UniProtKB-SubCell"/>
</dbReference>
<dbReference type="GO" id="GO:0004386">
    <property type="term" value="F:helicase activity"/>
    <property type="evidence" value="ECO:0007669"/>
    <property type="project" value="UniProtKB-KW"/>
</dbReference>
<evidence type="ECO:0000256" key="5">
    <source>
        <dbReference type="ARBA" id="ARBA00022840"/>
    </source>
</evidence>
<dbReference type="FunFam" id="3.40.50.300:FF:003020">
    <property type="entry name" value="SNF2-related domain-containing protein"/>
    <property type="match status" value="1"/>
</dbReference>
<keyword evidence="9" id="KW-0010">Activator</keyword>
<dbReference type="Gene3D" id="3.40.50.10810">
    <property type="entry name" value="Tandem AAA-ATPase domain"/>
    <property type="match status" value="1"/>
</dbReference>
<evidence type="ECO:0000256" key="7">
    <source>
        <dbReference type="ARBA" id="ARBA00023015"/>
    </source>
</evidence>
<dbReference type="SMART" id="SM00573">
    <property type="entry name" value="HSA"/>
    <property type="match status" value="1"/>
</dbReference>
<evidence type="ECO:0000256" key="10">
    <source>
        <dbReference type="ARBA" id="ARBA00023163"/>
    </source>
</evidence>
<dbReference type="PROSITE" id="PS51194">
    <property type="entry name" value="HELICASE_CTER"/>
    <property type="match status" value="1"/>
</dbReference>
<feature type="region of interest" description="Disordered" evidence="14">
    <location>
        <begin position="1265"/>
        <end position="1420"/>
    </location>
</feature>
<dbReference type="Proteomes" id="UP000694843">
    <property type="component" value="Unplaced"/>
</dbReference>
<keyword evidence="20" id="KW-1185">Reference proteome</keyword>
<dbReference type="RefSeq" id="XP_018010484.1">
    <property type="nucleotide sequence ID" value="XM_018154995.2"/>
</dbReference>
<dbReference type="PROSITE" id="PS50014">
    <property type="entry name" value="BROMODOMAIN_2"/>
    <property type="match status" value="1"/>
</dbReference>
<keyword evidence="3" id="KW-0378">Hydrolase</keyword>
<dbReference type="GO" id="GO:0005524">
    <property type="term" value="F:ATP binding"/>
    <property type="evidence" value="ECO:0007669"/>
    <property type="project" value="UniProtKB-KW"/>
</dbReference>
<dbReference type="InterPro" id="IPR001487">
    <property type="entry name" value="Bromodomain"/>
</dbReference>
<evidence type="ECO:0000256" key="8">
    <source>
        <dbReference type="ARBA" id="ARBA00023117"/>
    </source>
</evidence>
<dbReference type="PROSITE" id="PS51204">
    <property type="entry name" value="HSA"/>
    <property type="match status" value="1"/>
</dbReference>
<feature type="compositionally biased region" description="Basic and acidic residues" evidence="14">
    <location>
        <begin position="1312"/>
        <end position="1334"/>
    </location>
</feature>
<evidence type="ECO:0000259" key="19">
    <source>
        <dbReference type="PROSITE" id="PS51666"/>
    </source>
</evidence>
<evidence type="ECO:0000256" key="9">
    <source>
        <dbReference type="ARBA" id="ARBA00023159"/>
    </source>
</evidence>
<keyword evidence="8 12" id="KW-0103">Bromodomain</keyword>
<feature type="compositionally biased region" description="Gly residues" evidence="14">
    <location>
        <begin position="80"/>
        <end position="92"/>
    </location>
</feature>
<dbReference type="InterPro" id="IPR036427">
    <property type="entry name" value="Bromodomain-like_sf"/>
</dbReference>
<evidence type="ECO:0000259" key="16">
    <source>
        <dbReference type="PROSITE" id="PS51192"/>
    </source>
</evidence>
<dbReference type="InterPro" id="IPR037259">
    <property type="entry name" value="BRK_sf"/>
</dbReference>
<dbReference type="SMART" id="SM00487">
    <property type="entry name" value="DEXDc"/>
    <property type="match status" value="1"/>
</dbReference>
<dbReference type="Pfam" id="PF00176">
    <property type="entry name" value="SNF2-rel_dom"/>
    <property type="match status" value="1"/>
</dbReference>
<evidence type="ECO:0000256" key="1">
    <source>
        <dbReference type="ARBA" id="ARBA00004123"/>
    </source>
</evidence>
<dbReference type="InterPro" id="IPR014001">
    <property type="entry name" value="Helicase_ATP-bd"/>
</dbReference>
<dbReference type="CTD" id="39744"/>
<evidence type="ECO:0000259" key="15">
    <source>
        <dbReference type="PROSITE" id="PS50014"/>
    </source>
</evidence>
<name>A0A8B7NA74_HYAAZ</name>
<dbReference type="Gene3D" id="3.40.5.120">
    <property type="match status" value="1"/>
</dbReference>
<dbReference type="PROSITE" id="PS00633">
    <property type="entry name" value="BROMODOMAIN_1"/>
    <property type="match status" value="1"/>
</dbReference>
<dbReference type="FunFam" id="3.40.50.10810:FF:000008">
    <property type="entry name" value="Chromatin structure-remodeling complex subunit snf21"/>
    <property type="match status" value="1"/>
</dbReference>
<dbReference type="GO" id="GO:0042393">
    <property type="term" value="F:histone binding"/>
    <property type="evidence" value="ECO:0007669"/>
    <property type="project" value="InterPro"/>
</dbReference>
<dbReference type="Gene3D" id="1.20.920.10">
    <property type="entry name" value="Bromodomain-like"/>
    <property type="match status" value="1"/>
</dbReference>
<feature type="region of interest" description="Disordered" evidence="14">
    <location>
        <begin position="1"/>
        <end position="118"/>
    </location>
</feature>
<comment type="subcellular location">
    <subcellularLocation>
        <location evidence="1">Nucleus</location>
    </subcellularLocation>
</comment>
<keyword evidence="10" id="KW-0804">Transcription</keyword>
<dbReference type="GO" id="GO:0006355">
    <property type="term" value="P:regulation of DNA-templated transcription"/>
    <property type="evidence" value="ECO:0007669"/>
    <property type="project" value="InterPro"/>
</dbReference>
<dbReference type="InterPro" id="IPR014978">
    <property type="entry name" value="Gln-Leu-Gln_QLQ"/>
</dbReference>
<feature type="compositionally biased region" description="Low complexity" evidence="14">
    <location>
        <begin position="1376"/>
        <end position="1386"/>
    </location>
</feature>
<dbReference type="Pfam" id="PF14619">
    <property type="entry name" value="SnAC"/>
    <property type="match status" value="1"/>
</dbReference>
<feature type="compositionally biased region" description="Low complexity" evidence="14">
    <location>
        <begin position="230"/>
        <end position="239"/>
    </location>
</feature>
<evidence type="ECO:0000256" key="3">
    <source>
        <dbReference type="ARBA" id="ARBA00022801"/>
    </source>
</evidence>
<organism evidence="20 21">
    <name type="scientific">Hyalella azteca</name>
    <name type="common">Amphipod</name>
    <dbReference type="NCBI Taxonomy" id="294128"/>
    <lineage>
        <taxon>Eukaryota</taxon>
        <taxon>Metazoa</taxon>
        <taxon>Ecdysozoa</taxon>
        <taxon>Arthropoda</taxon>
        <taxon>Crustacea</taxon>
        <taxon>Multicrustacea</taxon>
        <taxon>Malacostraca</taxon>
        <taxon>Eumalacostraca</taxon>
        <taxon>Peracarida</taxon>
        <taxon>Amphipoda</taxon>
        <taxon>Senticaudata</taxon>
        <taxon>Talitrida</taxon>
        <taxon>Talitroidea</taxon>
        <taxon>Hyalellidae</taxon>
        <taxon>Hyalella</taxon>
    </lineage>
</organism>
<feature type="compositionally biased region" description="Pro residues" evidence="14">
    <location>
        <begin position="15"/>
        <end position="31"/>
    </location>
</feature>
<dbReference type="InterPro" id="IPR006576">
    <property type="entry name" value="BRK_domain"/>
</dbReference>
<dbReference type="Pfam" id="PF07533">
    <property type="entry name" value="BRK"/>
    <property type="match status" value="1"/>
</dbReference>
<feature type="coiled-coil region" evidence="13">
    <location>
        <begin position="580"/>
        <end position="622"/>
    </location>
</feature>
<evidence type="ECO:0000256" key="6">
    <source>
        <dbReference type="ARBA" id="ARBA00022853"/>
    </source>
</evidence>
<keyword evidence="7" id="KW-0805">Transcription regulation</keyword>
<dbReference type="PRINTS" id="PR00503">
    <property type="entry name" value="BROMODOMAIN"/>
</dbReference>